<protein>
    <submittedName>
        <fullName evidence="1">Uncharacterized protein</fullName>
    </submittedName>
</protein>
<accession>A0A382G399</accession>
<feature type="non-terminal residue" evidence="1">
    <location>
        <position position="46"/>
    </location>
</feature>
<name>A0A382G399_9ZZZZ</name>
<reference evidence="1" key="1">
    <citation type="submission" date="2018-05" db="EMBL/GenBank/DDBJ databases">
        <authorList>
            <person name="Lanie J.A."/>
            <person name="Ng W.-L."/>
            <person name="Kazmierczak K.M."/>
            <person name="Andrzejewski T.M."/>
            <person name="Davidsen T.M."/>
            <person name="Wayne K.J."/>
            <person name="Tettelin H."/>
            <person name="Glass J.I."/>
            <person name="Rusch D."/>
            <person name="Podicherti R."/>
            <person name="Tsui H.-C.T."/>
            <person name="Winkler M.E."/>
        </authorList>
    </citation>
    <scope>NUCLEOTIDE SEQUENCE</scope>
</reference>
<sequence length="46" mass="5104">MIKNFGSLYAGHVDLGDLGLGATAVNDRRFDNDHLVTIFDRVEKIV</sequence>
<proteinExistence type="predicted"/>
<dbReference type="EMBL" id="UINC01053043">
    <property type="protein sequence ID" value="SVB69084.1"/>
    <property type="molecule type" value="Genomic_DNA"/>
</dbReference>
<evidence type="ECO:0000313" key="1">
    <source>
        <dbReference type="EMBL" id="SVB69084.1"/>
    </source>
</evidence>
<organism evidence="1">
    <name type="scientific">marine metagenome</name>
    <dbReference type="NCBI Taxonomy" id="408172"/>
    <lineage>
        <taxon>unclassified sequences</taxon>
        <taxon>metagenomes</taxon>
        <taxon>ecological metagenomes</taxon>
    </lineage>
</organism>
<dbReference type="AlphaFoldDB" id="A0A382G399"/>
<gene>
    <name evidence="1" type="ORF">METZ01_LOCUS221938</name>
</gene>